<dbReference type="InterPro" id="IPR040849">
    <property type="entry name" value="MyBP-C_THB"/>
</dbReference>
<accession>A0A7J5ZE36</accession>
<dbReference type="Proteomes" id="UP000518266">
    <property type="component" value="Unassembled WGS sequence"/>
</dbReference>
<keyword evidence="5" id="KW-1015">Disulfide bond</keyword>
<dbReference type="InterPro" id="IPR013783">
    <property type="entry name" value="Ig-like_fold"/>
</dbReference>
<keyword evidence="10" id="KW-1185">Reference proteome</keyword>
<dbReference type="SUPFAM" id="SSF48726">
    <property type="entry name" value="Immunoglobulin"/>
    <property type="match status" value="3"/>
</dbReference>
<keyword evidence="3" id="KW-0597">Phosphoprotein</keyword>
<keyword evidence="6" id="KW-0393">Immunoglobulin domain</keyword>
<evidence type="ECO:0000256" key="1">
    <source>
        <dbReference type="ARBA" id="ARBA00004496"/>
    </source>
</evidence>
<dbReference type="EMBL" id="JAAKFY010000003">
    <property type="protein sequence ID" value="KAF3859269.1"/>
    <property type="molecule type" value="Genomic_DNA"/>
</dbReference>
<evidence type="ECO:0000256" key="3">
    <source>
        <dbReference type="ARBA" id="ARBA00022553"/>
    </source>
</evidence>
<dbReference type="PANTHER" id="PTHR35971">
    <property type="entry name" value="SI:DKEY-31G6.6"/>
    <property type="match status" value="1"/>
</dbReference>
<gene>
    <name evidence="9" type="ORF">F7725_021668</name>
</gene>
<dbReference type="FunFam" id="2.60.40.10:FF:000081">
    <property type="entry name" value="Myosin-binding protein C, slow type"/>
    <property type="match status" value="1"/>
</dbReference>
<dbReference type="InterPro" id="IPR052385">
    <property type="entry name" value="Obscurin/Obscurin-like_Reg"/>
</dbReference>
<dbReference type="InterPro" id="IPR003599">
    <property type="entry name" value="Ig_sub"/>
</dbReference>
<dbReference type="FunFam" id="2.60.40.10:FF:000070">
    <property type="entry name" value="Myosin-binding protein C, slow type"/>
    <property type="match status" value="1"/>
</dbReference>
<evidence type="ECO:0000256" key="4">
    <source>
        <dbReference type="ARBA" id="ARBA00022737"/>
    </source>
</evidence>
<feature type="region of interest" description="Disordered" evidence="7">
    <location>
        <begin position="78"/>
        <end position="99"/>
    </location>
</feature>
<dbReference type="Pfam" id="PF07679">
    <property type="entry name" value="I-set"/>
    <property type="match status" value="2"/>
</dbReference>
<dbReference type="SMART" id="SM00409">
    <property type="entry name" value="IG"/>
    <property type="match status" value="2"/>
</dbReference>
<proteinExistence type="predicted"/>
<comment type="caution">
    <text evidence="9">The sequence shown here is derived from an EMBL/GenBank/DDBJ whole genome shotgun (WGS) entry which is preliminary data.</text>
</comment>
<dbReference type="GO" id="GO:0005737">
    <property type="term" value="C:cytoplasm"/>
    <property type="evidence" value="ECO:0007669"/>
    <property type="project" value="UniProtKB-SubCell"/>
</dbReference>
<dbReference type="PANTHER" id="PTHR35971:SF5">
    <property type="entry name" value="OBSCURIN LIKE CYTOSKELETAL ADAPTOR 1"/>
    <property type="match status" value="1"/>
</dbReference>
<dbReference type="InterPro" id="IPR013098">
    <property type="entry name" value="Ig_I-set"/>
</dbReference>
<dbReference type="PROSITE" id="PS50835">
    <property type="entry name" value="IG_LIKE"/>
    <property type="match status" value="1"/>
</dbReference>
<dbReference type="Pfam" id="PF18362">
    <property type="entry name" value="THB"/>
    <property type="match status" value="1"/>
</dbReference>
<dbReference type="InterPro" id="IPR007110">
    <property type="entry name" value="Ig-like_dom"/>
</dbReference>
<keyword evidence="2" id="KW-0963">Cytoplasm</keyword>
<evidence type="ECO:0000259" key="8">
    <source>
        <dbReference type="PROSITE" id="PS50835"/>
    </source>
</evidence>
<evidence type="ECO:0000313" key="9">
    <source>
        <dbReference type="EMBL" id="KAF3859269.1"/>
    </source>
</evidence>
<reference evidence="9 10" key="1">
    <citation type="submission" date="2020-03" db="EMBL/GenBank/DDBJ databases">
        <title>Dissostichus mawsoni Genome sequencing and assembly.</title>
        <authorList>
            <person name="Park H."/>
        </authorList>
    </citation>
    <scope>NUCLEOTIDE SEQUENCE [LARGE SCALE GENOMIC DNA]</scope>
    <source>
        <strain evidence="9">DM0001</strain>
        <tissue evidence="9">Muscle</tissue>
    </source>
</reference>
<evidence type="ECO:0000256" key="2">
    <source>
        <dbReference type="ARBA" id="ARBA00022490"/>
    </source>
</evidence>
<organism evidence="9 10">
    <name type="scientific">Dissostichus mawsoni</name>
    <name type="common">Antarctic cod</name>
    <dbReference type="NCBI Taxonomy" id="36200"/>
    <lineage>
        <taxon>Eukaryota</taxon>
        <taxon>Metazoa</taxon>
        <taxon>Chordata</taxon>
        <taxon>Craniata</taxon>
        <taxon>Vertebrata</taxon>
        <taxon>Euteleostomi</taxon>
        <taxon>Actinopterygii</taxon>
        <taxon>Neopterygii</taxon>
        <taxon>Teleostei</taxon>
        <taxon>Neoteleostei</taxon>
        <taxon>Acanthomorphata</taxon>
        <taxon>Eupercaria</taxon>
        <taxon>Perciformes</taxon>
        <taxon>Notothenioidei</taxon>
        <taxon>Nototheniidae</taxon>
        <taxon>Dissostichus</taxon>
    </lineage>
</organism>
<protein>
    <recommendedName>
        <fullName evidence="8">Ig-like domain-containing protein</fullName>
    </recommendedName>
</protein>
<name>A0A7J5ZE36_DISMA</name>
<evidence type="ECO:0000256" key="7">
    <source>
        <dbReference type="SAM" id="MobiDB-lite"/>
    </source>
</evidence>
<keyword evidence="4" id="KW-0677">Repeat</keyword>
<dbReference type="Gene3D" id="2.60.40.10">
    <property type="entry name" value="Immunoglobulins"/>
    <property type="match status" value="3"/>
</dbReference>
<comment type="subcellular location">
    <subcellularLocation>
        <location evidence="1">Cytoplasm</location>
    </subcellularLocation>
</comment>
<feature type="domain" description="Ig-like" evidence="8">
    <location>
        <begin position="235"/>
        <end position="321"/>
    </location>
</feature>
<dbReference type="OrthoDB" id="6107607at2759"/>
<evidence type="ECO:0000256" key="6">
    <source>
        <dbReference type="ARBA" id="ARBA00023319"/>
    </source>
</evidence>
<dbReference type="FunFam" id="2.60.40.10:FF:000111">
    <property type="entry name" value="Myosin-binding protein C, slow type"/>
    <property type="match status" value="1"/>
</dbReference>
<dbReference type="InterPro" id="IPR036179">
    <property type="entry name" value="Ig-like_dom_sf"/>
</dbReference>
<evidence type="ECO:0000313" key="10">
    <source>
        <dbReference type="Proteomes" id="UP000518266"/>
    </source>
</evidence>
<dbReference type="AlphaFoldDB" id="A0A7J5ZE36"/>
<evidence type="ECO:0000256" key="5">
    <source>
        <dbReference type="ARBA" id="ARBA00023157"/>
    </source>
</evidence>
<sequence>MHIVKAKDNYAGNYRCEVTYKDKFDSCSFELEVKEAEGSQNIDIRSAFKRSSEGQEDAGELDFSGLLKHRTRCKNTYDSETSHRSLVSGTTREPKQDEGPDVDVWEILKNARPDQYEKIAFMYGITDLRGLLKRMKKITRVEKKTEAFAKKLDPAYQADKGGKIRMVVDLADPTVELKWYKNGQEIRPSPKYIFEHKGTQRIMVINNCSLNDDAAYSVAAGDENCATELFVKELPVKIVKNVEPVKTTVNERIELECEVSEEGAQVKWMKNGVEIPTGVRSRYRVKCEGTKHFLVIDDASREDTGTYSLMATGGTSEARVQVDCM</sequence>